<gene>
    <name evidence="2" type="ORF">SAMN04488239_102360</name>
</gene>
<keyword evidence="1" id="KW-1133">Transmembrane helix</keyword>
<evidence type="ECO:0000313" key="3">
    <source>
        <dbReference type="Proteomes" id="UP000199628"/>
    </source>
</evidence>
<keyword evidence="1" id="KW-0812">Transmembrane</keyword>
<accession>A0A1G6LYP9</accession>
<organism evidence="2 3">
    <name type="scientific">Ruegeria marina</name>
    <dbReference type="NCBI Taxonomy" id="639004"/>
    <lineage>
        <taxon>Bacteria</taxon>
        <taxon>Pseudomonadati</taxon>
        <taxon>Pseudomonadota</taxon>
        <taxon>Alphaproteobacteria</taxon>
        <taxon>Rhodobacterales</taxon>
        <taxon>Roseobacteraceae</taxon>
        <taxon>Ruegeria</taxon>
    </lineage>
</organism>
<proteinExistence type="predicted"/>
<keyword evidence="3" id="KW-1185">Reference proteome</keyword>
<evidence type="ECO:0000313" key="2">
    <source>
        <dbReference type="EMBL" id="SDC48428.1"/>
    </source>
</evidence>
<protein>
    <submittedName>
        <fullName evidence="2">Uncharacterized protein</fullName>
    </submittedName>
</protein>
<reference evidence="3" key="1">
    <citation type="submission" date="2016-10" db="EMBL/GenBank/DDBJ databases">
        <authorList>
            <person name="Varghese N."/>
            <person name="Submissions S."/>
        </authorList>
    </citation>
    <scope>NUCLEOTIDE SEQUENCE [LARGE SCALE GENOMIC DNA]</scope>
    <source>
        <strain evidence="3">CGMCC 1.9108</strain>
    </source>
</reference>
<keyword evidence="1" id="KW-0472">Membrane</keyword>
<name>A0A1G6LYP9_9RHOB</name>
<dbReference type="Proteomes" id="UP000199628">
    <property type="component" value="Unassembled WGS sequence"/>
</dbReference>
<sequence>MLNPLNLPPERLELLKSPPLEIDDAAIEQAVKAALREAVVAPARRPRKKLPEIAPAECATAEREAPVTKRMWPSYQPRWSHSAAIFALALVIAYPWVLPVTMGLLVALVTLAYLMLGQERSVAIGASCFVGLQRWRPAQAEALRAWAIRRVDRLERLLGRLPERWTAGIYLPDFGPTPDCPDKMQRDPFARLRSEQAQA</sequence>
<dbReference type="AlphaFoldDB" id="A0A1G6LYP9"/>
<evidence type="ECO:0000256" key="1">
    <source>
        <dbReference type="SAM" id="Phobius"/>
    </source>
</evidence>
<dbReference type="STRING" id="639004.SAMN04488239_102360"/>
<feature type="transmembrane region" description="Helical" evidence="1">
    <location>
        <begin position="83"/>
        <end position="116"/>
    </location>
</feature>
<dbReference type="EMBL" id="FMZV01000002">
    <property type="protein sequence ID" value="SDC48428.1"/>
    <property type="molecule type" value="Genomic_DNA"/>
</dbReference>